<feature type="region of interest" description="Disordered" evidence="1">
    <location>
        <begin position="23"/>
        <end position="44"/>
    </location>
</feature>
<feature type="transmembrane region" description="Helical" evidence="2">
    <location>
        <begin position="67"/>
        <end position="91"/>
    </location>
</feature>
<keyword evidence="4" id="KW-1185">Reference proteome</keyword>
<keyword evidence="2" id="KW-0812">Transmembrane</keyword>
<protein>
    <recommendedName>
        <fullName evidence="5">Transmembrane protein</fullName>
    </recommendedName>
</protein>
<name>A0A6A6ID08_9PLEO</name>
<dbReference type="RefSeq" id="XP_033682786.1">
    <property type="nucleotide sequence ID" value="XM_033833563.1"/>
</dbReference>
<organism evidence="3 4">
    <name type="scientific">Trematosphaeria pertusa</name>
    <dbReference type="NCBI Taxonomy" id="390896"/>
    <lineage>
        <taxon>Eukaryota</taxon>
        <taxon>Fungi</taxon>
        <taxon>Dikarya</taxon>
        <taxon>Ascomycota</taxon>
        <taxon>Pezizomycotina</taxon>
        <taxon>Dothideomycetes</taxon>
        <taxon>Pleosporomycetidae</taxon>
        <taxon>Pleosporales</taxon>
        <taxon>Massarineae</taxon>
        <taxon>Trematosphaeriaceae</taxon>
        <taxon>Trematosphaeria</taxon>
    </lineage>
</organism>
<dbReference type="AlphaFoldDB" id="A0A6A6ID08"/>
<evidence type="ECO:0000256" key="1">
    <source>
        <dbReference type="SAM" id="MobiDB-lite"/>
    </source>
</evidence>
<proteinExistence type="predicted"/>
<dbReference type="Proteomes" id="UP000800094">
    <property type="component" value="Unassembled WGS sequence"/>
</dbReference>
<keyword evidence="2" id="KW-0472">Membrane</keyword>
<reference evidence="3" key="1">
    <citation type="journal article" date="2020" name="Stud. Mycol.">
        <title>101 Dothideomycetes genomes: a test case for predicting lifestyles and emergence of pathogens.</title>
        <authorList>
            <person name="Haridas S."/>
            <person name="Albert R."/>
            <person name="Binder M."/>
            <person name="Bloem J."/>
            <person name="Labutti K."/>
            <person name="Salamov A."/>
            <person name="Andreopoulos B."/>
            <person name="Baker S."/>
            <person name="Barry K."/>
            <person name="Bills G."/>
            <person name="Bluhm B."/>
            <person name="Cannon C."/>
            <person name="Castanera R."/>
            <person name="Culley D."/>
            <person name="Daum C."/>
            <person name="Ezra D."/>
            <person name="Gonzalez J."/>
            <person name="Henrissat B."/>
            <person name="Kuo A."/>
            <person name="Liang C."/>
            <person name="Lipzen A."/>
            <person name="Lutzoni F."/>
            <person name="Magnuson J."/>
            <person name="Mondo S."/>
            <person name="Nolan M."/>
            <person name="Ohm R."/>
            <person name="Pangilinan J."/>
            <person name="Park H.-J."/>
            <person name="Ramirez L."/>
            <person name="Alfaro M."/>
            <person name="Sun H."/>
            <person name="Tritt A."/>
            <person name="Yoshinaga Y."/>
            <person name="Zwiers L.-H."/>
            <person name="Turgeon B."/>
            <person name="Goodwin S."/>
            <person name="Spatafora J."/>
            <person name="Crous P."/>
            <person name="Grigoriev I."/>
        </authorList>
    </citation>
    <scope>NUCLEOTIDE SEQUENCE</scope>
    <source>
        <strain evidence="3">CBS 122368</strain>
    </source>
</reference>
<evidence type="ECO:0008006" key="5">
    <source>
        <dbReference type="Google" id="ProtNLM"/>
    </source>
</evidence>
<accession>A0A6A6ID08</accession>
<sequence length="145" mass="17028">MAWLDGKLSFGIWWGRKPATANAGNSHSRSNHGGHRQRPPLCPPRISNDEQHVRAWERFRRRQRRTWWMWVLFWSLFVAGGCVLAFLAWAMGGLDGDATRRLLARATGWFNSDVPRRLLARVMEWCNNGGDGAQKLVRWLMRWRW</sequence>
<gene>
    <name evidence="3" type="ORF">BU26DRAFT_566726</name>
</gene>
<evidence type="ECO:0000313" key="3">
    <source>
        <dbReference type="EMBL" id="KAF2247782.1"/>
    </source>
</evidence>
<dbReference type="GeneID" id="54586893"/>
<keyword evidence="2" id="KW-1133">Transmembrane helix</keyword>
<dbReference type="EMBL" id="ML987197">
    <property type="protein sequence ID" value="KAF2247782.1"/>
    <property type="molecule type" value="Genomic_DNA"/>
</dbReference>
<evidence type="ECO:0000256" key="2">
    <source>
        <dbReference type="SAM" id="Phobius"/>
    </source>
</evidence>
<feature type="compositionally biased region" description="Basic residues" evidence="1">
    <location>
        <begin position="29"/>
        <end position="38"/>
    </location>
</feature>
<evidence type="ECO:0000313" key="4">
    <source>
        <dbReference type="Proteomes" id="UP000800094"/>
    </source>
</evidence>